<feature type="domain" description="HpcH/HpaI aldolase/citrate lyase" evidence="4">
    <location>
        <begin position="5"/>
        <end position="213"/>
    </location>
</feature>
<protein>
    <submittedName>
        <fullName evidence="5">Itaconate degradation C-C-lyase RipC</fullName>
    </submittedName>
</protein>
<dbReference type="InterPro" id="IPR005000">
    <property type="entry name" value="Aldolase/citrate-lyase_domain"/>
</dbReference>
<name>A0ABQ6LWC4_9GAMM</name>
<dbReference type="Gene3D" id="3.20.20.60">
    <property type="entry name" value="Phosphoenolpyruvate-binding domains"/>
    <property type="match status" value="1"/>
</dbReference>
<accession>A0ABQ6LWC4</accession>
<proteinExistence type="predicted"/>
<reference evidence="5 6" key="1">
    <citation type="submission" date="2023-04" db="EMBL/GenBank/DDBJ databases">
        <title>Marinobulbifer ophiurae gen. nov., sp. Nov., isolate from tissue of brittle star Ophioplocus japonicus.</title>
        <authorList>
            <person name="Kawano K."/>
            <person name="Sawayama S."/>
            <person name="Nakagawa S."/>
        </authorList>
    </citation>
    <scope>NUCLEOTIDE SEQUENCE [LARGE SCALE GENOMIC DNA]</scope>
    <source>
        <strain evidence="5 6">NKW57</strain>
    </source>
</reference>
<evidence type="ECO:0000256" key="1">
    <source>
        <dbReference type="ARBA" id="ARBA00001946"/>
    </source>
</evidence>
<organism evidence="5 6">
    <name type="scientific">Biformimicrobium ophioploci</name>
    <dbReference type="NCBI Taxonomy" id="3036711"/>
    <lineage>
        <taxon>Bacteria</taxon>
        <taxon>Pseudomonadati</taxon>
        <taxon>Pseudomonadota</taxon>
        <taxon>Gammaproteobacteria</taxon>
        <taxon>Cellvibrionales</taxon>
        <taxon>Microbulbiferaceae</taxon>
        <taxon>Biformimicrobium</taxon>
    </lineage>
</organism>
<comment type="caution">
    <text evidence="5">The sequence shown here is derived from an EMBL/GenBank/DDBJ whole genome shotgun (WGS) entry which is preliminary data.</text>
</comment>
<evidence type="ECO:0000259" key="4">
    <source>
        <dbReference type="Pfam" id="PF03328"/>
    </source>
</evidence>
<comment type="cofactor">
    <cofactor evidence="1">
        <name>Mg(2+)</name>
        <dbReference type="ChEBI" id="CHEBI:18420"/>
    </cofactor>
</comment>
<keyword evidence="6" id="KW-1185">Reference proteome</keyword>
<keyword evidence="3" id="KW-0460">Magnesium</keyword>
<keyword evidence="2" id="KW-0479">Metal-binding</keyword>
<evidence type="ECO:0000313" key="5">
    <source>
        <dbReference type="EMBL" id="GMG86332.1"/>
    </source>
</evidence>
<evidence type="ECO:0000256" key="3">
    <source>
        <dbReference type="ARBA" id="ARBA00022842"/>
    </source>
</evidence>
<dbReference type="RefSeq" id="WP_285762835.1">
    <property type="nucleotide sequence ID" value="NZ_BSYJ01000001.1"/>
</dbReference>
<dbReference type="PANTHER" id="PTHR32308:SF0">
    <property type="entry name" value="HPCH_HPAI ALDOLASE_CITRATE LYASE DOMAIN-CONTAINING PROTEIN"/>
    <property type="match status" value="1"/>
</dbReference>
<sequence length="283" mass="30168">MLSARSLLFVPGNRPERFAKALASSADLVCVDLEDAVPAAEKSYAREQLVQFLNQSRDSELARIVVRVSAIKSEAGQADLAALKPARLPAMLMLAKTECAQDLTHAATALGRTARWIPLVESARGLLNIEHICASESLSAVMFGGGDFAADLGARFAWEPLLWARSQIAVAAAAFGLPAIDVPHLDIADKEAVLAEAQRVAALGFSAKAAIHPAQIEAIHQGFMPSDEALLEAQEIVRAFEVAEGGAVVVNGCMVDQPIVDSARNIITRARCETTEAFENEEN</sequence>
<evidence type="ECO:0000313" key="6">
    <source>
        <dbReference type="Proteomes" id="UP001224392"/>
    </source>
</evidence>
<dbReference type="SUPFAM" id="SSF51621">
    <property type="entry name" value="Phosphoenolpyruvate/pyruvate domain"/>
    <property type="match status" value="1"/>
</dbReference>
<dbReference type="EMBL" id="BSYJ01000001">
    <property type="protein sequence ID" value="GMG86332.1"/>
    <property type="molecule type" value="Genomic_DNA"/>
</dbReference>
<gene>
    <name evidence="5" type="primary">ripC</name>
    <name evidence="5" type="ORF">MNKW57_06530</name>
</gene>
<dbReference type="PANTHER" id="PTHR32308">
    <property type="entry name" value="LYASE BETA SUBUNIT, PUTATIVE (AFU_ORTHOLOGUE AFUA_4G13030)-RELATED"/>
    <property type="match status" value="1"/>
</dbReference>
<dbReference type="InterPro" id="IPR015813">
    <property type="entry name" value="Pyrv/PenolPyrv_kinase-like_dom"/>
</dbReference>
<evidence type="ECO:0000256" key="2">
    <source>
        <dbReference type="ARBA" id="ARBA00022723"/>
    </source>
</evidence>
<dbReference type="Pfam" id="PF03328">
    <property type="entry name" value="HpcH_HpaI"/>
    <property type="match status" value="1"/>
</dbReference>
<dbReference type="PIRSF" id="PIRSF015582">
    <property type="entry name" value="Cit_lyase_B"/>
    <property type="match status" value="1"/>
</dbReference>
<dbReference type="Proteomes" id="UP001224392">
    <property type="component" value="Unassembled WGS sequence"/>
</dbReference>
<dbReference type="InterPro" id="IPR040442">
    <property type="entry name" value="Pyrv_kinase-like_dom_sf"/>
</dbReference>
<dbReference type="InterPro" id="IPR011206">
    <property type="entry name" value="Citrate_lyase_beta/mcl1/mcl2"/>
</dbReference>